<gene>
    <name evidence="1" type="ORF">MJ923_07920</name>
</gene>
<comment type="caution">
    <text evidence="1">The sequence shown here is derived from an EMBL/GenBank/DDBJ whole genome shotgun (WGS) entry which is preliminary data.</text>
</comment>
<sequence>MPVTILFDESWPNATSPLDLSPVVTGVSPQFDEAWLNASSPVSPQFGDSTPTEPVDDSIGIRVGIAWADFSAAEQQLLLASESVSFDTRAAMAWQADPINTAQDIEWDSPNAEENRCSLSQENPLPVRQLAGVDWDSPAAVESQSACDWQTMPALRDAPELAWSDISSDGQQHRATWIKERPIGVQPRLAWFSPAAGVCSTIRWGIPERKQVCSTRYRKPKSPITPVFDKPYGTHIGVTDLRFDTEPLVCEWVGGGGLIDGPPILPPLNLKIPIEPQIRRTYIMQPTLTCHRVSDNRELAITAVRLSRRRGQWAWDGSIDWCSKGDALLGHNELLRLSINGYEFYLIAEQQQSGTGWLQEQYSHSCRGASAALSSPWRAPISYTNIAQSFGGMLQSLLANTGWTAELVGVTDFSLPAGVFSVFAKDPIAAVSEAAAQVGAVVIPQDAEQKLKIVPRWPVVPWAMASATPDIALHDSVIFSCSEAEQLAPLYNTCIARGEQQGISREIARQGLGSTAPAPDFVAPLIVDVQAAIMAGTAAIADSGKTKVVTIELPIMADLPPLEPGQLLGVTYRAELYKATCDGISITASRSDNGLEITQSAALIRHLEH</sequence>
<name>A0AAJ1EZN4_9GAMM</name>
<organism evidence="1 2">
    <name type="scientific">Shewanella zhuhaiensis</name>
    <dbReference type="NCBI Taxonomy" id="2919576"/>
    <lineage>
        <taxon>Bacteria</taxon>
        <taxon>Pseudomonadati</taxon>
        <taxon>Pseudomonadota</taxon>
        <taxon>Gammaproteobacteria</taxon>
        <taxon>Alteromonadales</taxon>
        <taxon>Shewanellaceae</taxon>
        <taxon>Shewanella</taxon>
    </lineage>
</organism>
<reference evidence="1 2" key="1">
    <citation type="submission" date="2022-02" db="EMBL/GenBank/DDBJ databases">
        <title>The genome sequence of Shewanella sp. 3B26.</title>
        <authorList>
            <person name="Du J."/>
        </authorList>
    </citation>
    <scope>NUCLEOTIDE SEQUENCE [LARGE SCALE GENOMIC DNA]</scope>
    <source>
        <strain evidence="1 2">3B26</strain>
    </source>
</reference>
<evidence type="ECO:0000313" key="2">
    <source>
        <dbReference type="Proteomes" id="UP001297581"/>
    </source>
</evidence>
<keyword evidence="2" id="KW-1185">Reference proteome</keyword>
<proteinExistence type="predicted"/>
<dbReference type="AlphaFoldDB" id="A0AAJ1EZN4"/>
<accession>A0AAJ1EZN4</accession>
<evidence type="ECO:0000313" key="1">
    <source>
        <dbReference type="EMBL" id="MCH4294231.1"/>
    </source>
</evidence>
<protein>
    <submittedName>
        <fullName evidence="1">Uncharacterized protein</fullName>
    </submittedName>
</protein>
<dbReference type="EMBL" id="JAKUDL010000002">
    <property type="protein sequence ID" value="MCH4294231.1"/>
    <property type="molecule type" value="Genomic_DNA"/>
</dbReference>
<dbReference type="RefSeq" id="WP_240590622.1">
    <property type="nucleotide sequence ID" value="NZ_JAKUDL010000002.1"/>
</dbReference>
<dbReference type="Proteomes" id="UP001297581">
    <property type="component" value="Unassembled WGS sequence"/>
</dbReference>